<organism evidence="2 3">
    <name type="scientific">Citrus sinensis</name>
    <name type="common">Sweet orange</name>
    <name type="synonym">Citrus aurantium var. sinensis</name>
    <dbReference type="NCBI Taxonomy" id="2711"/>
    <lineage>
        <taxon>Eukaryota</taxon>
        <taxon>Viridiplantae</taxon>
        <taxon>Streptophyta</taxon>
        <taxon>Embryophyta</taxon>
        <taxon>Tracheophyta</taxon>
        <taxon>Spermatophyta</taxon>
        <taxon>Magnoliopsida</taxon>
        <taxon>eudicotyledons</taxon>
        <taxon>Gunneridae</taxon>
        <taxon>Pentapetalae</taxon>
        <taxon>rosids</taxon>
        <taxon>malvids</taxon>
        <taxon>Sapindales</taxon>
        <taxon>Rutaceae</taxon>
        <taxon>Aurantioideae</taxon>
        <taxon>Citrus</taxon>
    </lineage>
</organism>
<reference evidence="2 3" key="1">
    <citation type="submission" date="2014-04" db="EMBL/GenBank/DDBJ databases">
        <authorList>
            <consortium name="International Citrus Genome Consortium"/>
            <person name="Gmitter F."/>
            <person name="Chen C."/>
            <person name="Farmerie W."/>
            <person name="Harkins T."/>
            <person name="Desany B."/>
            <person name="Mohiuddin M."/>
            <person name="Kodira C."/>
            <person name="Borodovsky M."/>
            <person name="Lomsadze A."/>
            <person name="Burns P."/>
            <person name="Jenkins J."/>
            <person name="Prochnik S."/>
            <person name="Shu S."/>
            <person name="Chapman J."/>
            <person name="Pitluck S."/>
            <person name="Schmutz J."/>
            <person name="Rokhsar D."/>
        </authorList>
    </citation>
    <scope>NUCLEOTIDE SEQUENCE</scope>
</reference>
<dbReference type="PANTHER" id="PTHR26312:SF181">
    <property type="entry name" value="TETRATRICOPEPTIDE REPEAT (TPR)-LIKE SUPERFAMILY PROTEIN"/>
    <property type="match status" value="1"/>
</dbReference>
<protein>
    <submittedName>
        <fullName evidence="2">Uncharacterized protein</fullName>
    </submittedName>
</protein>
<dbReference type="Gene3D" id="1.25.40.10">
    <property type="entry name" value="Tetratricopeptide repeat domain"/>
    <property type="match status" value="1"/>
</dbReference>
<dbReference type="InterPro" id="IPR011990">
    <property type="entry name" value="TPR-like_helical_dom_sf"/>
</dbReference>
<accession>A0A067FE78</accession>
<dbReference type="eggNOG" id="ENOG502QVY8">
    <property type="taxonomic scope" value="Eukaryota"/>
</dbReference>
<dbReference type="PaxDb" id="2711-XP_006483367.1"/>
<dbReference type="KEGG" id="cit:102622775"/>
<sequence length="266" mass="28936">MLLRSASSPILRSCSFRSSPEPDLGMRIHTPRSISMSFSSSSIKRIPRTLSDGDLQQLHITKTKTLFNNPLIPRDLLVEEEEGGGGEDGQGEFSTYNETTPRLSGGLLLDHGCGGGARGNGGFLGGGGDGDSGKESESMDVYYQEMIKAYPEDALVLANYAKFLKEIRGDFVKAEEYCGRAILAKPGDGNVLSMYGDLIWINHKDAPRAKSYFDRAVHSAPDDCHVLASYARFLWDAGEEEDDDDGDDQETCASQPNILPPLTAAY</sequence>
<dbReference type="SMR" id="A0A067FE78"/>
<evidence type="ECO:0000256" key="1">
    <source>
        <dbReference type="SAM" id="MobiDB-lite"/>
    </source>
</evidence>
<keyword evidence="3" id="KW-1185">Reference proteome</keyword>
<dbReference type="EMBL" id="KK784923">
    <property type="protein sequence ID" value="KDO61732.1"/>
    <property type="molecule type" value="Genomic_DNA"/>
</dbReference>
<feature type="compositionally biased region" description="Acidic residues" evidence="1">
    <location>
        <begin position="239"/>
        <end position="250"/>
    </location>
</feature>
<proteinExistence type="predicted"/>
<feature type="region of interest" description="Disordered" evidence="1">
    <location>
        <begin position="239"/>
        <end position="266"/>
    </location>
</feature>
<name>A0A067FE78_CITSI</name>
<dbReference type="Proteomes" id="UP000027120">
    <property type="component" value="Unassembled WGS sequence"/>
</dbReference>
<dbReference type="AlphaFoldDB" id="A0A067FE78"/>
<dbReference type="SUPFAM" id="SSF48452">
    <property type="entry name" value="TPR-like"/>
    <property type="match status" value="1"/>
</dbReference>
<gene>
    <name evidence="2" type="ORF">CISIN_1g024536mg</name>
</gene>
<evidence type="ECO:0000313" key="3">
    <source>
        <dbReference type="Proteomes" id="UP000027120"/>
    </source>
</evidence>
<evidence type="ECO:0000313" key="2">
    <source>
        <dbReference type="EMBL" id="KDO61732.1"/>
    </source>
</evidence>
<dbReference type="PANTHER" id="PTHR26312">
    <property type="entry name" value="TETRATRICOPEPTIDE REPEAT PROTEIN 5"/>
    <property type="match status" value="1"/>
</dbReference>
<dbReference type="OrthoDB" id="439046at2759"/>